<evidence type="ECO:0000313" key="1">
    <source>
        <dbReference type="EMBL" id="PCC81847.1"/>
    </source>
</evidence>
<accession>A0A2A4AH39</accession>
<comment type="caution">
    <text evidence="1">The sequence shown here is derived from an EMBL/GenBank/DDBJ whole genome shotgun (WGS) entry which is preliminary data.</text>
</comment>
<gene>
    <name evidence="1" type="ORF">COM45_11630</name>
</gene>
<dbReference type="AlphaFoldDB" id="A0A2A4AH39"/>
<dbReference type="Proteomes" id="UP000218690">
    <property type="component" value="Unassembled WGS sequence"/>
</dbReference>
<protein>
    <recommendedName>
        <fullName evidence="3">YbjN domain-containing protein</fullName>
    </recommendedName>
</protein>
<name>A0A2A4AH39_9CORY</name>
<sequence length="164" mass="18155">MSTPNAFPFDLFSKPDFPAVTLKRVREQLSTPEMNMFPEDNPDFPDSLSAHLNNLKWVISAAEDLVKLECLLPTTLSYEDVSPVFHVIANEHNASAFDGRALVGRSEEDTVELRGDATFVTTAGMNDEQLFHALNLAVIAAQDALLSTLDRFNEFAHAVQESES</sequence>
<dbReference type="EMBL" id="NWBP01000036">
    <property type="protein sequence ID" value="PCC81847.1"/>
    <property type="molecule type" value="Genomic_DNA"/>
</dbReference>
<proteinExistence type="predicted"/>
<reference evidence="1 2" key="1">
    <citation type="submission" date="2017-09" db="EMBL/GenBank/DDBJ databases">
        <title>Draft Genome Sequence of Corynebacterium accolens AH4003.</title>
        <authorList>
            <person name="Chen Y."/>
            <person name="Oosthuysen W.F."/>
            <person name="Kelley S."/>
            <person name="Horswill A."/>
        </authorList>
    </citation>
    <scope>NUCLEOTIDE SEQUENCE [LARGE SCALE GENOMIC DNA]</scope>
    <source>
        <strain evidence="1 2">AH4003</strain>
    </source>
</reference>
<organism evidence="1 2">
    <name type="scientific">Corynebacterium accolens</name>
    <dbReference type="NCBI Taxonomy" id="38284"/>
    <lineage>
        <taxon>Bacteria</taxon>
        <taxon>Bacillati</taxon>
        <taxon>Actinomycetota</taxon>
        <taxon>Actinomycetes</taxon>
        <taxon>Mycobacteriales</taxon>
        <taxon>Corynebacteriaceae</taxon>
        <taxon>Corynebacterium</taxon>
    </lineage>
</organism>
<evidence type="ECO:0008006" key="3">
    <source>
        <dbReference type="Google" id="ProtNLM"/>
    </source>
</evidence>
<evidence type="ECO:0000313" key="2">
    <source>
        <dbReference type="Proteomes" id="UP000218690"/>
    </source>
</evidence>